<evidence type="ECO:0000313" key="1">
    <source>
        <dbReference type="EMBL" id="VBB17890.1"/>
    </source>
</evidence>
<evidence type="ECO:0000313" key="2">
    <source>
        <dbReference type="Proteomes" id="UP000594342"/>
    </source>
</evidence>
<sequence>MEFEAVIYKYGWSAFHIRGDNSPLRPNVEEKGRFIGKVFNNKKHRGRLYYIYSANPSRPLVPVGGHLFTSQSDCKTFCRNNGIKLGSTHFMCILCNVPEAHNNREDEEVGADEEE</sequence>
<proteinExistence type="predicted"/>
<comment type="caution">
    <text evidence="1">The sequence shown here is derived from an EMBL/GenBank/DDBJ whole genome shotgun (WGS) entry which is preliminary data.</text>
</comment>
<gene>
    <name evidence="1" type="ORF">YASMINEVIRUS_353</name>
</gene>
<dbReference type="EMBL" id="UPSH01000001">
    <property type="protein sequence ID" value="VBB17890.1"/>
    <property type="molecule type" value="Genomic_DNA"/>
</dbReference>
<organism evidence="1 2">
    <name type="scientific">Yasminevirus sp. GU-2018</name>
    <dbReference type="NCBI Taxonomy" id="2420051"/>
    <lineage>
        <taxon>Viruses</taxon>
        <taxon>Varidnaviria</taxon>
        <taxon>Bamfordvirae</taxon>
        <taxon>Nucleocytoviricota</taxon>
        <taxon>Megaviricetes</taxon>
        <taxon>Imitervirales</taxon>
        <taxon>Mimiviridae</taxon>
        <taxon>Klosneuvirinae</taxon>
        <taxon>Yasminevirus</taxon>
        <taxon>Yasminevirus saudimassiliense</taxon>
    </lineage>
</organism>
<name>A0A5K0U7X4_9VIRU</name>
<dbReference type="Proteomes" id="UP000594342">
    <property type="component" value="Unassembled WGS sequence"/>
</dbReference>
<accession>A0A5K0U7X4</accession>
<keyword evidence="2" id="KW-1185">Reference proteome</keyword>
<reference evidence="1 2" key="1">
    <citation type="submission" date="2018-10" db="EMBL/GenBank/DDBJ databases">
        <authorList>
            <consortium name="IHU Genomes"/>
        </authorList>
    </citation>
    <scope>NUCLEOTIDE SEQUENCE [LARGE SCALE GENOMIC DNA]</scope>
    <source>
        <strain evidence="1 2">A1</strain>
    </source>
</reference>
<protein>
    <submittedName>
        <fullName evidence="1">Uncharacterized protein</fullName>
    </submittedName>
</protein>